<evidence type="ECO:0000256" key="1">
    <source>
        <dbReference type="SAM" id="MobiDB-lite"/>
    </source>
</evidence>
<evidence type="ECO:0000313" key="2">
    <source>
        <dbReference type="EMBL" id="KAG5460079.1"/>
    </source>
</evidence>
<reference evidence="2 3" key="1">
    <citation type="journal article" name="Sci. Rep.">
        <title>Genome-scale phylogenetic analyses confirm Olpidium as the closest living zoosporic fungus to the non-flagellated, terrestrial fungi.</title>
        <authorList>
            <person name="Chang Y."/>
            <person name="Rochon D."/>
            <person name="Sekimoto S."/>
            <person name="Wang Y."/>
            <person name="Chovatia M."/>
            <person name="Sandor L."/>
            <person name="Salamov A."/>
            <person name="Grigoriev I.V."/>
            <person name="Stajich J.E."/>
            <person name="Spatafora J.W."/>
        </authorList>
    </citation>
    <scope>NUCLEOTIDE SEQUENCE [LARGE SCALE GENOMIC DNA]</scope>
    <source>
        <strain evidence="2">S191</strain>
    </source>
</reference>
<organism evidence="2 3">
    <name type="scientific">Olpidium bornovanus</name>
    <dbReference type="NCBI Taxonomy" id="278681"/>
    <lineage>
        <taxon>Eukaryota</taxon>
        <taxon>Fungi</taxon>
        <taxon>Fungi incertae sedis</taxon>
        <taxon>Olpidiomycota</taxon>
        <taxon>Olpidiomycotina</taxon>
        <taxon>Olpidiomycetes</taxon>
        <taxon>Olpidiales</taxon>
        <taxon>Olpidiaceae</taxon>
        <taxon>Olpidium</taxon>
    </lineage>
</organism>
<name>A0A8H7ZVA1_9FUNG</name>
<keyword evidence="3" id="KW-1185">Reference proteome</keyword>
<dbReference type="AlphaFoldDB" id="A0A8H7ZVA1"/>
<evidence type="ECO:0000313" key="3">
    <source>
        <dbReference type="Proteomes" id="UP000673691"/>
    </source>
</evidence>
<protein>
    <submittedName>
        <fullName evidence="2">Uncharacterized protein</fullName>
    </submittedName>
</protein>
<sequence>MSLPVSPGKGQQFDSGHDWRAGNPTTAGFVCRSEVVQVGEPAAYCHKRVGKNRVRGPNVRIFFFRVLYNVSKRDAKISCSHL</sequence>
<comment type="caution">
    <text evidence="2">The sequence shown here is derived from an EMBL/GenBank/DDBJ whole genome shotgun (WGS) entry which is preliminary data.</text>
</comment>
<dbReference type="EMBL" id="JAEFCI010005814">
    <property type="protein sequence ID" value="KAG5460079.1"/>
    <property type="molecule type" value="Genomic_DNA"/>
</dbReference>
<proteinExistence type="predicted"/>
<gene>
    <name evidence="2" type="ORF">BJ554DRAFT_7916</name>
</gene>
<feature type="region of interest" description="Disordered" evidence="1">
    <location>
        <begin position="1"/>
        <end position="21"/>
    </location>
</feature>
<accession>A0A8H7ZVA1</accession>
<dbReference type="Proteomes" id="UP000673691">
    <property type="component" value="Unassembled WGS sequence"/>
</dbReference>